<keyword evidence="3" id="KW-1185">Reference proteome</keyword>
<dbReference type="SUPFAM" id="SSF55486">
    <property type="entry name" value="Metalloproteases ('zincins'), catalytic domain"/>
    <property type="match status" value="1"/>
</dbReference>
<dbReference type="Gene3D" id="1.10.1380.10">
    <property type="entry name" value="Neutral endopeptidase , domain2"/>
    <property type="match status" value="1"/>
</dbReference>
<dbReference type="InterPro" id="IPR000718">
    <property type="entry name" value="Peptidase_M13"/>
</dbReference>
<dbReference type="EMBL" id="JABSTU010000001">
    <property type="protein sequence ID" value="KAH8041905.1"/>
    <property type="molecule type" value="Genomic_DNA"/>
</dbReference>
<dbReference type="PANTHER" id="PTHR11733:SF241">
    <property type="entry name" value="GH26575P-RELATED"/>
    <property type="match status" value="1"/>
</dbReference>
<reference evidence="2" key="2">
    <citation type="submission" date="2021-09" db="EMBL/GenBank/DDBJ databases">
        <authorList>
            <person name="Jia N."/>
            <person name="Wang J."/>
            <person name="Shi W."/>
            <person name="Du L."/>
            <person name="Sun Y."/>
            <person name="Zhan W."/>
            <person name="Jiang J."/>
            <person name="Wang Q."/>
            <person name="Zhang B."/>
            <person name="Ji P."/>
            <person name="Sakyi L.B."/>
            <person name="Cui X."/>
            <person name="Yuan T."/>
            <person name="Jiang B."/>
            <person name="Yang W."/>
            <person name="Lam T.T.-Y."/>
            <person name="Chang Q."/>
            <person name="Ding S."/>
            <person name="Wang X."/>
            <person name="Zhu J."/>
            <person name="Ruan X."/>
            <person name="Zhao L."/>
            <person name="Wei J."/>
            <person name="Que T."/>
            <person name="Du C."/>
            <person name="Cheng J."/>
            <person name="Dai P."/>
            <person name="Han X."/>
            <person name="Huang E."/>
            <person name="Gao Y."/>
            <person name="Liu J."/>
            <person name="Shao H."/>
            <person name="Ye R."/>
            <person name="Li L."/>
            <person name="Wei W."/>
            <person name="Wang X."/>
            <person name="Wang C."/>
            <person name="Huo Q."/>
            <person name="Li W."/>
            <person name="Guo W."/>
            <person name="Chen H."/>
            <person name="Chen S."/>
            <person name="Zhou L."/>
            <person name="Zhou L."/>
            <person name="Ni X."/>
            <person name="Tian J."/>
            <person name="Zhou Y."/>
            <person name="Sheng Y."/>
            <person name="Liu T."/>
            <person name="Pan Y."/>
            <person name="Xia L."/>
            <person name="Li J."/>
            <person name="Zhao F."/>
            <person name="Cao W."/>
        </authorList>
    </citation>
    <scope>NUCLEOTIDE SEQUENCE</scope>
    <source>
        <strain evidence="2">Rmic-2018</strain>
        <tissue evidence="2">Larvae</tissue>
    </source>
</reference>
<evidence type="ECO:0000313" key="3">
    <source>
        <dbReference type="Proteomes" id="UP000821866"/>
    </source>
</evidence>
<dbReference type="GO" id="GO:0005886">
    <property type="term" value="C:plasma membrane"/>
    <property type="evidence" value="ECO:0007669"/>
    <property type="project" value="TreeGrafter"/>
</dbReference>
<dbReference type="GO" id="GO:0016485">
    <property type="term" value="P:protein processing"/>
    <property type="evidence" value="ECO:0007669"/>
    <property type="project" value="TreeGrafter"/>
</dbReference>
<dbReference type="Pfam" id="PF01431">
    <property type="entry name" value="Peptidase_M13"/>
    <property type="match status" value="1"/>
</dbReference>
<comment type="caution">
    <text evidence="2">The sequence shown here is derived from an EMBL/GenBank/DDBJ whole genome shotgun (WGS) entry which is preliminary data.</text>
</comment>
<dbReference type="InterPro" id="IPR018497">
    <property type="entry name" value="Peptidase_M13_C"/>
</dbReference>
<protein>
    <recommendedName>
        <fullName evidence="1">Peptidase M13 C-terminal domain-containing protein</fullName>
    </recommendedName>
</protein>
<feature type="domain" description="Peptidase M13 C-terminal" evidence="1">
    <location>
        <begin position="94"/>
        <end position="182"/>
    </location>
</feature>
<dbReference type="AlphaFoldDB" id="A0A9J6F5N2"/>
<reference evidence="2" key="1">
    <citation type="journal article" date="2020" name="Cell">
        <title>Large-Scale Comparative Analyses of Tick Genomes Elucidate Their Genetic Diversity and Vector Capacities.</title>
        <authorList>
            <consortium name="Tick Genome and Microbiome Consortium (TIGMIC)"/>
            <person name="Jia N."/>
            <person name="Wang J."/>
            <person name="Shi W."/>
            <person name="Du L."/>
            <person name="Sun Y."/>
            <person name="Zhan W."/>
            <person name="Jiang J.F."/>
            <person name="Wang Q."/>
            <person name="Zhang B."/>
            <person name="Ji P."/>
            <person name="Bell-Sakyi L."/>
            <person name="Cui X.M."/>
            <person name="Yuan T.T."/>
            <person name="Jiang B.G."/>
            <person name="Yang W.F."/>
            <person name="Lam T.T."/>
            <person name="Chang Q.C."/>
            <person name="Ding S.J."/>
            <person name="Wang X.J."/>
            <person name="Zhu J.G."/>
            <person name="Ruan X.D."/>
            <person name="Zhao L."/>
            <person name="Wei J.T."/>
            <person name="Ye R.Z."/>
            <person name="Que T.C."/>
            <person name="Du C.H."/>
            <person name="Zhou Y.H."/>
            <person name="Cheng J.X."/>
            <person name="Dai P.F."/>
            <person name="Guo W.B."/>
            <person name="Han X.H."/>
            <person name="Huang E.J."/>
            <person name="Li L.F."/>
            <person name="Wei W."/>
            <person name="Gao Y.C."/>
            <person name="Liu J.Z."/>
            <person name="Shao H.Z."/>
            <person name="Wang X."/>
            <person name="Wang C.C."/>
            <person name="Yang T.C."/>
            <person name="Huo Q.B."/>
            <person name="Li W."/>
            <person name="Chen H.Y."/>
            <person name="Chen S.E."/>
            <person name="Zhou L.G."/>
            <person name="Ni X.B."/>
            <person name="Tian J.H."/>
            <person name="Sheng Y."/>
            <person name="Liu T."/>
            <person name="Pan Y.S."/>
            <person name="Xia L.Y."/>
            <person name="Li J."/>
            <person name="Zhao F."/>
            <person name="Cao W.C."/>
        </authorList>
    </citation>
    <scope>NUCLEOTIDE SEQUENCE</scope>
    <source>
        <strain evidence="2">Rmic-2018</strain>
    </source>
</reference>
<dbReference type="PROSITE" id="PS51885">
    <property type="entry name" value="NEPRILYSIN"/>
    <property type="match status" value="1"/>
</dbReference>
<dbReference type="GO" id="GO:0004222">
    <property type="term" value="F:metalloendopeptidase activity"/>
    <property type="evidence" value="ECO:0007669"/>
    <property type="project" value="InterPro"/>
</dbReference>
<accession>A0A9J6F5N2</accession>
<dbReference type="InterPro" id="IPR024079">
    <property type="entry name" value="MetalloPept_cat_dom_sf"/>
</dbReference>
<gene>
    <name evidence="2" type="ORF">HPB51_019540</name>
</gene>
<organism evidence="2 3">
    <name type="scientific">Rhipicephalus microplus</name>
    <name type="common">Cattle tick</name>
    <name type="synonym">Boophilus microplus</name>
    <dbReference type="NCBI Taxonomy" id="6941"/>
    <lineage>
        <taxon>Eukaryota</taxon>
        <taxon>Metazoa</taxon>
        <taxon>Ecdysozoa</taxon>
        <taxon>Arthropoda</taxon>
        <taxon>Chelicerata</taxon>
        <taxon>Arachnida</taxon>
        <taxon>Acari</taxon>
        <taxon>Parasitiformes</taxon>
        <taxon>Ixodida</taxon>
        <taxon>Ixodoidea</taxon>
        <taxon>Ixodidae</taxon>
        <taxon>Rhipicephalinae</taxon>
        <taxon>Rhipicephalus</taxon>
        <taxon>Boophilus</taxon>
    </lineage>
</organism>
<sequence>MVRRITAALRRSLETCHWLEGNSRSVALKKLDRMTANVGYPDELGNETMLEEYYRTFNDSTDRFFSTWLGARVAYQHRLLTDRETYLFNSVAANAFYTRHANRILIPAAILQPEIYFPDGPLSGAYGSLGQVIGHEIMHGFDVQGFKYDENNEARSWATPDAMEHYRKEALCLRKSHKRVRTRCGAFLECKLCLEREPRTRRPTLRFYPPPSVQRRAPVALTPCEHSNALTIASEQL</sequence>
<proteinExistence type="predicted"/>
<dbReference type="PANTHER" id="PTHR11733">
    <property type="entry name" value="ZINC METALLOPROTEASE FAMILY M13 NEPRILYSIN-RELATED"/>
    <property type="match status" value="1"/>
</dbReference>
<dbReference type="Gene3D" id="3.40.390.10">
    <property type="entry name" value="Collagenase (Catalytic Domain)"/>
    <property type="match status" value="1"/>
</dbReference>
<evidence type="ECO:0000313" key="2">
    <source>
        <dbReference type="EMBL" id="KAH8041905.1"/>
    </source>
</evidence>
<dbReference type="PRINTS" id="PR00786">
    <property type="entry name" value="NEPRILYSIN"/>
</dbReference>
<name>A0A9J6F5N2_RHIMP</name>
<dbReference type="VEuPathDB" id="VectorBase:LOC119186396"/>
<dbReference type="Proteomes" id="UP000821866">
    <property type="component" value="Chromosome 1"/>
</dbReference>
<evidence type="ECO:0000259" key="1">
    <source>
        <dbReference type="Pfam" id="PF01431"/>
    </source>
</evidence>
<dbReference type="InterPro" id="IPR042089">
    <property type="entry name" value="Peptidase_M13_dom_2"/>
</dbReference>